<dbReference type="AlphaFoldDB" id="A0A2H3P4K0"/>
<keyword evidence="3" id="KW-1185">Reference proteome</keyword>
<dbReference type="Pfam" id="PF11138">
    <property type="entry name" value="DUF2911"/>
    <property type="match status" value="1"/>
</dbReference>
<accession>A0A2H3P4K0</accession>
<dbReference type="InterPro" id="IPR021314">
    <property type="entry name" value="DUF2911"/>
</dbReference>
<reference evidence="2 3" key="1">
    <citation type="submission" date="2017-10" db="EMBL/GenBank/DDBJ databases">
        <title>Draft genome of Longimonas halophila.</title>
        <authorList>
            <person name="Goh K.M."/>
            <person name="Shamsir M.S."/>
            <person name="Lim S.W."/>
        </authorList>
    </citation>
    <scope>NUCLEOTIDE SEQUENCE [LARGE SCALE GENOMIC DNA]</scope>
    <source>
        <strain evidence="2 3">KCTC 42399</strain>
    </source>
</reference>
<dbReference type="Proteomes" id="UP000221024">
    <property type="component" value="Unassembled WGS sequence"/>
</dbReference>
<evidence type="ECO:0008006" key="4">
    <source>
        <dbReference type="Google" id="ProtNLM"/>
    </source>
</evidence>
<feature type="signal peptide" evidence="1">
    <location>
        <begin position="1"/>
        <end position="22"/>
    </location>
</feature>
<name>A0A2H3P4K0_9BACT</name>
<evidence type="ECO:0000313" key="2">
    <source>
        <dbReference type="EMBL" id="PEN06582.1"/>
    </source>
</evidence>
<protein>
    <recommendedName>
        <fullName evidence="4">DUF2911 domain-containing protein</fullName>
    </recommendedName>
</protein>
<evidence type="ECO:0000256" key="1">
    <source>
        <dbReference type="SAM" id="SignalP"/>
    </source>
</evidence>
<evidence type="ECO:0000313" key="3">
    <source>
        <dbReference type="Proteomes" id="UP000221024"/>
    </source>
</evidence>
<keyword evidence="1" id="KW-0732">Signal</keyword>
<gene>
    <name evidence="2" type="ORF">CRI93_09900</name>
</gene>
<dbReference type="RefSeq" id="WP_098062475.1">
    <property type="nucleotide sequence ID" value="NZ_PDEP01000008.1"/>
</dbReference>
<dbReference type="EMBL" id="PDEP01000008">
    <property type="protein sequence ID" value="PEN06582.1"/>
    <property type="molecule type" value="Genomic_DNA"/>
</dbReference>
<comment type="caution">
    <text evidence="2">The sequence shown here is derived from an EMBL/GenBank/DDBJ whole genome shotgun (WGS) entry which is preliminary data.</text>
</comment>
<feature type="chain" id="PRO_5013957790" description="DUF2911 domain-containing protein" evidence="1">
    <location>
        <begin position="23"/>
        <end position="184"/>
    </location>
</feature>
<proteinExistence type="predicted"/>
<sequence>MPTRLLGLLLVGLLILTSPIHAQDRSNSEPRVSPNAETHQTIGTTEVRVTYGRPGVRGRDIFGDLVPYDTLWRTGANEATTITFSDDVRIGEDDVPAGTYALFTIPAEDDQWTVILNTVPNQWGAYDYDSADDHMRTSAEAYRADTFREQLAFTFEAVDETSATLLLHWADTALPIPIITADAE</sequence>
<dbReference type="OrthoDB" id="195456at2"/>
<organism evidence="2 3">
    <name type="scientific">Longimonas halophila</name>
    <dbReference type="NCBI Taxonomy" id="1469170"/>
    <lineage>
        <taxon>Bacteria</taxon>
        <taxon>Pseudomonadati</taxon>
        <taxon>Rhodothermota</taxon>
        <taxon>Rhodothermia</taxon>
        <taxon>Rhodothermales</taxon>
        <taxon>Salisaetaceae</taxon>
        <taxon>Longimonas</taxon>
    </lineage>
</organism>